<keyword evidence="2" id="KW-0503">Monooxygenase</keyword>
<dbReference type="Pfam" id="PF03992">
    <property type="entry name" value="ABM"/>
    <property type="match status" value="1"/>
</dbReference>
<dbReference type="GO" id="GO:0004497">
    <property type="term" value="F:monooxygenase activity"/>
    <property type="evidence" value="ECO:0007669"/>
    <property type="project" value="UniProtKB-KW"/>
</dbReference>
<name>A0ABV4N831_9VIBR</name>
<keyword evidence="2" id="KW-0560">Oxidoreductase</keyword>
<dbReference type="EMBL" id="JBFRUW010000006">
    <property type="protein sequence ID" value="MFA0567471.1"/>
    <property type="molecule type" value="Genomic_DNA"/>
</dbReference>
<feature type="non-terminal residue" evidence="2">
    <location>
        <position position="99"/>
    </location>
</feature>
<keyword evidence="3" id="KW-1185">Reference proteome</keyword>
<evidence type="ECO:0000313" key="3">
    <source>
        <dbReference type="Proteomes" id="UP001570417"/>
    </source>
</evidence>
<dbReference type="InterPro" id="IPR011008">
    <property type="entry name" value="Dimeric_a/b-barrel"/>
</dbReference>
<proteinExistence type="predicted"/>
<feature type="domain" description="ABM" evidence="1">
    <location>
        <begin position="5"/>
        <end position="96"/>
    </location>
</feature>
<accession>A0ABV4N831</accession>
<dbReference type="RefSeq" id="WP_372265024.1">
    <property type="nucleotide sequence ID" value="NZ_JBFRUW010000006.1"/>
</dbReference>
<gene>
    <name evidence="2" type="ORF">AB4566_04205</name>
</gene>
<reference evidence="2 3" key="1">
    <citation type="journal article" date="2024" name="ISME J.">
        <title>Tailless and filamentous prophages are predominant in marine Vibrio.</title>
        <authorList>
            <person name="Steensen K."/>
            <person name="Seneca J."/>
            <person name="Bartlau N."/>
            <person name="Yu X.A."/>
            <person name="Hussain F.A."/>
            <person name="Polz M.F."/>
        </authorList>
    </citation>
    <scope>NUCLEOTIDE SEQUENCE [LARGE SCALE GENOMIC DNA]</scope>
    <source>
        <strain evidence="2 3">10N.222.51.A1</strain>
    </source>
</reference>
<sequence>MDSSIFVTAELKIQDGIDREQTIKAIEQFCLDMQSEEGCLQATASYDSEDLQRVILWERYQDKAAIQAHFVMPHTQAFIDRGLTTLVQVFQTQCQSQSQ</sequence>
<dbReference type="Proteomes" id="UP001570417">
    <property type="component" value="Unassembled WGS sequence"/>
</dbReference>
<dbReference type="Gene3D" id="3.30.70.100">
    <property type="match status" value="1"/>
</dbReference>
<organism evidence="2 3">
    <name type="scientific">Vibrio gallaecicus</name>
    <dbReference type="NCBI Taxonomy" id="552386"/>
    <lineage>
        <taxon>Bacteria</taxon>
        <taxon>Pseudomonadati</taxon>
        <taxon>Pseudomonadota</taxon>
        <taxon>Gammaproteobacteria</taxon>
        <taxon>Vibrionales</taxon>
        <taxon>Vibrionaceae</taxon>
        <taxon>Vibrio</taxon>
    </lineage>
</organism>
<dbReference type="InterPro" id="IPR007138">
    <property type="entry name" value="ABM_dom"/>
</dbReference>
<dbReference type="PROSITE" id="PS51725">
    <property type="entry name" value="ABM"/>
    <property type="match status" value="1"/>
</dbReference>
<protein>
    <submittedName>
        <fullName evidence="2">Quinol monooxygenase</fullName>
        <ecNumber evidence="2">1.-.-.-</ecNumber>
    </submittedName>
</protein>
<dbReference type="EC" id="1.-.-.-" evidence="2"/>
<comment type="caution">
    <text evidence="2">The sequence shown here is derived from an EMBL/GenBank/DDBJ whole genome shotgun (WGS) entry which is preliminary data.</text>
</comment>
<dbReference type="SUPFAM" id="SSF54909">
    <property type="entry name" value="Dimeric alpha+beta barrel"/>
    <property type="match status" value="1"/>
</dbReference>
<evidence type="ECO:0000313" key="2">
    <source>
        <dbReference type="EMBL" id="MFA0567471.1"/>
    </source>
</evidence>
<evidence type="ECO:0000259" key="1">
    <source>
        <dbReference type="PROSITE" id="PS51725"/>
    </source>
</evidence>